<gene>
    <name evidence="1" type="ORF">AUJ95_04315</name>
</gene>
<dbReference type="Gene3D" id="1.20.120.330">
    <property type="entry name" value="Nucleotidyltransferases domain 2"/>
    <property type="match status" value="1"/>
</dbReference>
<accession>A0A1J5DX25</accession>
<dbReference type="InterPro" id="IPR010235">
    <property type="entry name" value="HepT"/>
</dbReference>
<dbReference type="Proteomes" id="UP000183085">
    <property type="component" value="Unassembled WGS sequence"/>
</dbReference>
<dbReference type="SUPFAM" id="SSF81593">
    <property type="entry name" value="Nucleotidyltransferase substrate binding subunit/domain"/>
    <property type="match status" value="1"/>
</dbReference>
<dbReference type="EMBL" id="MNYI01000111">
    <property type="protein sequence ID" value="OIP40669.1"/>
    <property type="molecule type" value="Genomic_DNA"/>
</dbReference>
<sequence>MKLVLNSLESAIASMDRALKFADKRLCLEDIDEEEKEVIRAGVVQNFEFTYELCWKFMKRWIEENISTEIADGVTRRELFRLSAENRLIIDVGKWMECHNARNKTSHTYDENIADEVYQTAVEFLPLAKDFLAQLEARND</sequence>
<dbReference type="NCBIfam" id="TIGR01987">
    <property type="entry name" value="HI0074"/>
    <property type="match status" value="1"/>
</dbReference>
<dbReference type="AlphaFoldDB" id="A0A1J5DX25"/>
<comment type="caution">
    <text evidence="1">The sequence shown here is derived from an EMBL/GenBank/DDBJ whole genome shotgun (WGS) entry which is preliminary data.</text>
</comment>
<name>A0A1J5DX25_9BACT</name>
<evidence type="ECO:0000313" key="1">
    <source>
        <dbReference type="EMBL" id="OIP40669.1"/>
    </source>
</evidence>
<keyword evidence="1" id="KW-0808">Transferase</keyword>
<proteinExistence type="predicted"/>
<organism evidence="1 2">
    <name type="scientific">Candidatus Desantisbacteria bacterium CG2_30_40_21</name>
    <dbReference type="NCBI Taxonomy" id="1817895"/>
    <lineage>
        <taxon>Bacteria</taxon>
        <taxon>Candidatus Desantisiibacteriota</taxon>
    </lineage>
</organism>
<reference evidence="1 2" key="1">
    <citation type="journal article" date="2016" name="Environ. Microbiol.">
        <title>Genomic resolution of a cold subsurface aquifer community provides metabolic insights for novel microbes adapted to high CO concentrations.</title>
        <authorList>
            <person name="Probst A.J."/>
            <person name="Castelle C.J."/>
            <person name="Singh A."/>
            <person name="Brown C.T."/>
            <person name="Anantharaman K."/>
            <person name="Sharon I."/>
            <person name="Hug L.A."/>
            <person name="Burstein D."/>
            <person name="Emerson J.B."/>
            <person name="Thomas B.C."/>
            <person name="Banfield J.F."/>
        </authorList>
    </citation>
    <scope>NUCLEOTIDE SEQUENCE [LARGE SCALE GENOMIC DNA]</scope>
    <source>
        <strain evidence="1">CG2_30_40_21</strain>
    </source>
</reference>
<protein>
    <submittedName>
        <fullName evidence="1">Nucleotidyltransferase</fullName>
    </submittedName>
</protein>
<dbReference type="Pfam" id="PF08780">
    <property type="entry name" value="NTase_sub_bind"/>
    <property type="match status" value="1"/>
</dbReference>
<evidence type="ECO:0000313" key="2">
    <source>
        <dbReference type="Proteomes" id="UP000183085"/>
    </source>
</evidence>
<dbReference type="GO" id="GO:0016740">
    <property type="term" value="F:transferase activity"/>
    <property type="evidence" value="ECO:0007669"/>
    <property type="project" value="UniProtKB-KW"/>
</dbReference>
<dbReference type="STRING" id="1817895.AUJ95_04315"/>